<protein>
    <submittedName>
        <fullName evidence="1">Uncharacterized protein</fullName>
    </submittedName>
</protein>
<proteinExistence type="predicted"/>
<name>A0AA38C9W6_TAXCH</name>
<dbReference type="Proteomes" id="UP000824469">
    <property type="component" value="Unassembled WGS sequence"/>
</dbReference>
<accession>A0AA38C9W6</accession>
<keyword evidence="2" id="KW-1185">Reference proteome</keyword>
<evidence type="ECO:0000313" key="2">
    <source>
        <dbReference type="Proteomes" id="UP000824469"/>
    </source>
</evidence>
<evidence type="ECO:0000313" key="1">
    <source>
        <dbReference type="EMBL" id="KAH9292248.1"/>
    </source>
</evidence>
<feature type="non-terminal residue" evidence="1">
    <location>
        <position position="181"/>
    </location>
</feature>
<reference evidence="1 2" key="1">
    <citation type="journal article" date="2021" name="Nat. Plants">
        <title>The Taxus genome provides insights into paclitaxel biosynthesis.</title>
        <authorList>
            <person name="Xiong X."/>
            <person name="Gou J."/>
            <person name="Liao Q."/>
            <person name="Li Y."/>
            <person name="Zhou Q."/>
            <person name="Bi G."/>
            <person name="Li C."/>
            <person name="Du R."/>
            <person name="Wang X."/>
            <person name="Sun T."/>
            <person name="Guo L."/>
            <person name="Liang H."/>
            <person name="Lu P."/>
            <person name="Wu Y."/>
            <person name="Zhang Z."/>
            <person name="Ro D.K."/>
            <person name="Shang Y."/>
            <person name="Huang S."/>
            <person name="Yan J."/>
        </authorList>
    </citation>
    <scope>NUCLEOTIDE SEQUENCE [LARGE SCALE GENOMIC DNA]</scope>
    <source>
        <strain evidence="1">Ta-2019</strain>
    </source>
</reference>
<gene>
    <name evidence="1" type="ORF">KI387_042565</name>
</gene>
<organism evidence="1 2">
    <name type="scientific">Taxus chinensis</name>
    <name type="common">Chinese yew</name>
    <name type="synonym">Taxus wallichiana var. chinensis</name>
    <dbReference type="NCBI Taxonomy" id="29808"/>
    <lineage>
        <taxon>Eukaryota</taxon>
        <taxon>Viridiplantae</taxon>
        <taxon>Streptophyta</taxon>
        <taxon>Embryophyta</taxon>
        <taxon>Tracheophyta</taxon>
        <taxon>Spermatophyta</taxon>
        <taxon>Pinopsida</taxon>
        <taxon>Pinidae</taxon>
        <taxon>Conifers II</taxon>
        <taxon>Cupressales</taxon>
        <taxon>Taxaceae</taxon>
        <taxon>Taxus</taxon>
    </lineage>
</organism>
<sequence length="181" mass="20456">FVEIARSPVEKDESEMTTVDYNVSRISLGGSTHEGDVHNLRESAARLVERVEKGKQTQEQMEEHVRLLSSYIQTFLDPKAPPTSSTQTVSLIKKFDQRSIEEVHQFSKQGMITEAWVEGILMDGCKYIHEVSKTYEYIDTATQKIDGTLKAINNEISHWENLLPGVRSMANSNKNVLLSKG</sequence>
<comment type="caution">
    <text evidence="1">The sequence shown here is derived from an EMBL/GenBank/DDBJ whole genome shotgun (WGS) entry which is preliminary data.</text>
</comment>
<feature type="non-terminal residue" evidence="1">
    <location>
        <position position="1"/>
    </location>
</feature>
<dbReference type="AlphaFoldDB" id="A0AA38C9W6"/>
<dbReference type="EMBL" id="JAHRHJ020003210">
    <property type="protein sequence ID" value="KAH9292248.1"/>
    <property type="molecule type" value="Genomic_DNA"/>
</dbReference>